<dbReference type="InterPro" id="IPR054503">
    <property type="entry name" value="KDM3AB_Tudor"/>
</dbReference>
<feature type="non-terminal residue" evidence="3">
    <location>
        <position position="1"/>
    </location>
</feature>
<evidence type="ECO:0000313" key="3">
    <source>
        <dbReference type="EMBL" id="CAD7653145.1"/>
    </source>
</evidence>
<accession>A0A7R9M661</accession>
<proteinExistence type="predicted"/>
<protein>
    <recommendedName>
        <fullName evidence="5">Tudor domain-containing protein</fullName>
    </recommendedName>
</protein>
<dbReference type="AlphaFoldDB" id="A0A7R9M661"/>
<dbReference type="EMBL" id="OC921145">
    <property type="protein sequence ID" value="CAD7653145.1"/>
    <property type="molecule type" value="Genomic_DNA"/>
</dbReference>
<evidence type="ECO:0008006" key="5">
    <source>
        <dbReference type="Google" id="ProtNLM"/>
    </source>
</evidence>
<name>A0A7R9M661_9ACAR</name>
<reference evidence="3" key="1">
    <citation type="submission" date="2020-11" db="EMBL/GenBank/DDBJ databases">
        <authorList>
            <person name="Tran Van P."/>
        </authorList>
    </citation>
    <scope>NUCLEOTIDE SEQUENCE</scope>
</reference>
<feature type="domain" description="Lysine-specific demethylase 3A/B tudor" evidence="1">
    <location>
        <begin position="148"/>
        <end position="212"/>
    </location>
</feature>
<evidence type="ECO:0000259" key="1">
    <source>
        <dbReference type="Pfam" id="PF22987"/>
    </source>
</evidence>
<evidence type="ECO:0000313" key="4">
    <source>
        <dbReference type="Proteomes" id="UP000728032"/>
    </source>
</evidence>
<dbReference type="Pfam" id="PF22987">
    <property type="entry name" value="Tudor_KDM3B"/>
    <property type="match status" value="1"/>
</dbReference>
<dbReference type="OrthoDB" id="6511563at2759"/>
<organism evidence="3">
    <name type="scientific">Oppiella nova</name>
    <dbReference type="NCBI Taxonomy" id="334625"/>
    <lineage>
        <taxon>Eukaryota</taxon>
        <taxon>Metazoa</taxon>
        <taxon>Ecdysozoa</taxon>
        <taxon>Arthropoda</taxon>
        <taxon>Chelicerata</taxon>
        <taxon>Arachnida</taxon>
        <taxon>Acari</taxon>
        <taxon>Acariformes</taxon>
        <taxon>Sarcoptiformes</taxon>
        <taxon>Oribatida</taxon>
        <taxon>Brachypylina</taxon>
        <taxon>Oppioidea</taxon>
        <taxon>Oppiidae</taxon>
        <taxon>Oppiella</taxon>
    </lineage>
</organism>
<sequence length="213" mass="24740">MSSMALKYREREEIVGKRFLCVQSLPNDSNSANCGHKHTKRTQSKVNQLIQHFHDQHCKRGTVRASTHHDPHHHDLNNFKTLVDKIGFEDNKLKPIELLSDKHLEFVDYKDLTVFQDSDLENQKADIEAPEVRKALRKWIQFQDSQQLLQKTPSVLFGNRVKVYRSEGTTQWYTAVIVSYNDNTRELTLTDDTVLEEHNEDPSLVQMKLIGDG</sequence>
<dbReference type="EMBL" id="CAJPVJ010006320">
    <property type="protein sequence ID" value="CAG2170332.1"/>
    <property type="molecule type" value="Genomic_DNA"/>
</dbReference>
<keyword evidence="4" id="KW-1185">Reference proteome</keyword>
<feature type="domain" description="Lysine-specific demethylase 3B PWWP" evidence="2">
    <location>
        <begin position="78"/>
        <end position="146"/>
    </location>
</feature>
<dbReference type="InterPro" id="IPR054504">
    <property type="entry name" value="PWWP_KDM3B"/>
</dbReference>
<gene>
    <name evidence="3" type="ORF">ONB1V03_LOCUS9803</name>
</gene>
<dbReference type="Pfam" id="PF22988">
    <property type="entry name" value="PWWP_KDM3B"/>
    <property type="match status" value="1"/>
</dbReference>
<dbReference type="Proteomes" id="UP000728032">
    <property type="component" value="Unassembled WGS sequence"/>
</dbReference>
<evidence type="ECO:0000259" key="2">
    <source>
        <dbReference type="Pfam" id="PF22988"/>
    </source>
</evidence>